<dbReference type="InterPro" id="IPR001828">
    <property type="entry name" value="ANF_lig-bd_rcpt"/>
</dbReference>
<feature type="transmembrane region" description="Helical" evidence="17">
    <location>
        <begin position="718"/>
        <end position="739"/>
    </location>
</feature>
<evidence type="ECO:0000256" key="7">
    <source>
        <dbReference type="ARBA" id="ARBA00023065"/>
    </source>
</evidence>
<evidence type="ECO:0000259" key="20">
    <source>
        <dbReference type="SMART" id="SM00918"/>
    </source>
</evidence>
<evidence type="ECO:0000256" key="5">
    <source>
        <dbReference type="ARBA" id="ARBA00022989"/>
    </source>
</evidence>
<name>A0A553NVJ8_TIGCA</name>
<keyword evidence="9" id="KW-0675">Receptor</keyword>
<keyword evidence="22" id="KW-1185">Reference proteome</keyword>
<keyword evidence="4 17" id="KW-0812">Transmembrane</keyword>
<feature type="compositionally biased region" description="Polar residues" evidence="16">
    <location>
        <begin position="48"/>
        <end position="59"/>
    </location>
</feature>
<protein>
    <recommendedName>
        <fullName evidence="23">Ionotropic glutamate receptor C-terminal domain-containing protein</fullName>
    </recommendedName>
</protein>
<evidence type="ECO:0000256" key="8">
    <source>
        <dbReference type="ARBA" id="ARBA00023136"/>
    </source>
</evidence>
<evidence type="ECO:0008006" key="23">
    <source>
        <dbReference type="Google" id="ProtNLM"/>
    </source>
</evidence>
<dbReference type="GO" id="GO:0015276">
    <property type="term" value="F:ligand-gated monoatomic ion channel activity"/>
    <property type="evidence" value="ECO:0007669"/>
    <property type="project" value="InterPro"/>
</dbReference>
<dbReference type="SMART" id="SM00079">
    <property type="entry name" value="PBPe"/>
    <property type="match status" value="1"/>
</dbReference>
<keyword evidence="5 17" id="KW-1133">Transmembrane helix</keyword>
<dbReference type="Gene3D" id="3.40.190.10">
    <property type="entry name" value="Periplasmic binding protein-like II"/>
    <property type="match status" value="3"/>
</dbReference>
<keyword evidence="11" id="KW-0628">Postsynaptic cell membrane</keyword>
<evidence type="ECO:0000256" key="10">
    <source>
        <dbReference type="ARBA" id="ARBA00023180"/>
    </source>
</evidence>
<evidence type="ECO:0000256" key="3">
    <source>
        <dbReference type="ARBA" id="ARBA00022448"/>
    </source>
</evidence>
<evidence type="ECO:0000256" key="1">
    <source>
        <dbReference type="ARBA" id="ARBA00004141"/>
    </source>
</evidence>
<dbReference type="STRING" id="6832.A0A553NVJ8"/>
<feature type="domain" description="Ionotropic glutamate receptor C-terminal" evidence="19">
    <location>
        <begin position="544"/>
        <end position="883"/>
    </location>
</feature>
<evidence type="ECO:0000256" key="4">
    <source>
        <dbReference type="ARBA" id="ARBA00022692"/>
    </source>
</evidence>
<dbReference type="Pfam" id="PF00060">
    <property type="entry name" value="Lig_chan"/>
    <property type="match status" value="1"/>
</dbReference>
<evidence type="ECO:0000256" key="14">
    <source>
        <dbReference type="ARBA" id="ARBA00034100"/>
    </source>
</evidence>
<dbReference type="InterPro" id="IPR028082">
    <property type="entry name" value="Peripla_BP_I"/>
</dbReference>
<dbReference type="SUPFAM" id="SSF53850">
    <property type="entry name" value="Periplasmic binding protein-like II"/>
    <property type="match status" value="1"/>
</dbReference>
<dbReference type="Gene3D" id="3.40.50.2300">
    <property type="match status" value="2"/>
</dbReference>
<dbReference type="InterPro" id="IPR001320">
    <property type="entry name" value="Iontro_rcpt_C"/>
</dbReference>
<feature type="region of interest" description="Disordered" evidence="16">
    <location>
        <begin position="48"/>
        <end position="69"/>
    </location>
</feature>
<dbReference type="Pfam" id="PF01094">
    <property type="entry name" value="ANF_receptor"/>
    <property type="match status" value="1"/>
</dbReference>
<feature type="signal peptide" evidence="18">
    <location>
        <begin position="1"/>
        <end position="19"/>
    </location>
</feature>
<feature type="domain" description="Ionotropic glutamate receptor L-glutamate and glycine-binding" evidence="20">
    <location>
        <begin position="559"/>
        <end position="616"/>
    </location>
</feature>
<keyword evidence="18" id="KW-0732">Signal</keyword>
<evidence type="ECO:0000256" key="15">
    <source>
        <dbReference type="SAM" id="Coils"/>
    </source>
</evidence>
<sequence>MNVLDLILKMCIVLQSTVAFKRRGGGIDVSTHSKTDRNLHVHLHFPTQSPDKVPSISSHNDVHESHFHSNSSNTLGVENDLYKPWLRVGIVLPRHFFRQRLYQSVISRSQSAMAQISYRNEKNSLLAKIKQEFQFEWSSRLDNETDSINFGDLEVAPPPSDITNLLCHHFSNGSAAIIYFTNTEKFGRSTAASQYFLQMAGFLGIPVLAWNADNTGIEKGSVASGSESTTNHLQLAPGINHQVAALLSILDRYGWEQFGIVTSEIAGHDDFVQAVRDQISEGKYKKSKYVVQDMFKVTESNGWSFKEIAQSEARIFLLYCTQAEASILMEQADKYGLVSSKYLWLVTQSVVGNPSDRSFNRRVLPVGMLGVHFEVDLEEVLESFLTKAMEVFFTGVLDMHEKGRKDLDFSLDCQGGGNSGEHRWATGTQFYKFLQNVSRPEYDRSKMDSPNMFEVDGSIAYAELRVVNFKPSSKFDSFAGFWDEVGTWDSNKGLDIKDIVWPGGSHLPPEGVPEKFHVRITFLEEPPFIIVSDPDPISAKCSMNRGVPCEVPVTPEMKEYGNMSSVGKCCSGLCIDLLRKFEDDLGFTYDLTRVADTRWGTLENGKWNGLMRELVEKKTDLVLSALKVSAEREAAVDFTIPFLEAGIAILVAKRTGIISPTAFLEPFDSSSWMLVVPSKSEHRFSLFRTYWLVWSVLFQASVHKDCPRGLTARFMSSVWALFAVVFLALYTANLAAFMIPRKEFHDFKGIDDVRISNPLSQKPMLKYSTIPYSYSEVTLQNHHPTVFNYMKHFNVVYNTTKKAIKAVKDGSLDAFIYDGMVLNYIASQDEECRLLQVGSWAAMTGYAIAFPSHSKYKNMFNEKILELRENGDLERLSRFWMSGMCKPNEQEKRASEPLTVSQFLSAFFLLGIGTIISVLLLLLEHIYMKYFQDSLLDKPKTAQLCSLISLSVGHRFVRSKSLSQGLPSRISTAINGDSINGASPFGHHWQHSCGSRTCSSTLHQLEEELEDALIQINHLEDQIKQVEAIDCLKNGGQKKNLENDRSTESLANATDTAEDLILSQMSGEEDDEDESVGFLDEDGIQESLCTSDTPRSIGMGSGVSDSNLLKPLRGQVVTKETVL</sequence>
<dbReference type="Gene3D" id="1.10.287.70">
    <property type="match status" value="1"/>
</dbReference>
<reference evidence="21 22" key="1">
    <citation type="journal article" date="2018" name="Nat. Ecol. Evol.">
        <title>Genomic signatures of mitonuclear coevolution across populations of Tigriopus californicus.</title>
        <authorList>
            <person name="Barreto F.S."/>
            <person name="Watson E.T."/>
            <person name="Lima T.G."/>
            <person name="Willett C.S."/>
            <person name="Edmands S."/>
            <person name="Li W."/>
            <person name="Burton R.S."/>
        </authorList>
    </citation>
    <scope>NUCLEOTIDE SEQUENCE [LARGE SCALE GENOMIC DNA]</scope>
    <source>
        <strain evidence="21 22">San Diego</strain>
    </source>
</reference>
<organism evidence="21 22">
    <name type="scientific">Tigriopus californicus</name>
    <name type="common">Marine copepod</name>
    <dbReference type="NCBI Taxonomy" id="6832"/>
    <lineage>
        <taxon>Eukaryota</taxon>
        <taxon>Metazoa</taxon>
        <taxon>Ecdysozoa</taxon>
        <taxon>Arthropoda</taxon>
        <taxon>Crustacea</taxon>
        <taxon>Multicrustacea</taxon>
        <taxon>Hexanauplia</taxon>
        <taxon>Copepoda</taxon>
        <taxon>Harpacticoida</taxon>
        <taxon>Harpacticidae</taxon>
        <taxon>Tigriopus</taxon>
    </lineage>
</organism>
<feature type="coiled-coil region" evidence="15">
    <location>
        <begin position="1002"/>
        <end position="1029"/>
    </location>
</feature>
<keyword evidence="8 17" id="KW-0472">Membrane</keyword>
<keyword evidence="12" id="KW-1071">Ligand-gated ion channel</keyword>
<dbReference type="Pfam" id="PF10613">
    <property type="entry name" value="Lig_chan-Glu_bd"/>
    <property type="match status" value="1"/>
</dbReference>
<dbReference type="OMA" id="YWLAGAC"/>
<evidence type="ECO:0000256" key="18">
    <source>
        <dbReference type="SAM" id="SignalP"/>
    </source>
</evidence>
<evidence type="ECO:0000256" key="6">
    <source>
        <dbReference type="ARBA" id="ARBA00023018"/>
    </source>
</evidence>
<keyword evidence="3" id="KW-0813">Transport</keyword>
<keyword evidence="7" id="KW-0406">Ion transport</keyword>
<keyword evidence="15" id="KW-0175">Coiled coil</keyword>
<evidence type="ECO:0000259" key="19">
    <source>
        <dbReference type="SMART" id="SM00079"/>
    </source>
</evidence>
<keyword evidence="6" id="KW-0770">Synapse</keyword>
<evidence type="ECO:0000256" key="9">
    <source>
        <dbReference type="ARBA" id="ARBA00023170"/>
    </source>
</evidence>
<dbReference type="InterPro" id="IPR015683">
    <property type="entry name" value="Ionotropic_Glu_rcpt"/>
</dbReference>
<keyword evidence="13" id="KW-0407">Ion channel</keyword>
<dbReference type="SMART" id="SM00918">
    <property type="entry name" value="Lig_chan-Glu_bd"/>
    <property type="match status" value="1"/>
</dbReference>
<dbReference type="InterPro" id="IPR019594">
    <property type="entry name" value="Glu/Gly-bd"/>
</dbReference>
<dbReference type="GO" id="GO:0045211">
    <property type="term" value="C:postsynaptic membrane"/>
    <property type="evidence" value="ECO:0007669"/>
    <property type="project" value="UniProtKB-SubCell"/>
</dbReference>
<evidence type="ECO:0000313" key="21">
    <source>
        <dbReference type="EMBL" id="TRY69452.1"/>
    </source>
</evidence>
<comment type="similarity">
    <text evidence="2">Belongs to the glutamate-gated ion channel (TC 1.A.10.1) family.</text>
</comment>
<comment type="caution">
    <text evidence="21">The sequence shown here is derived from an EMBL/GenBank/DDBJ whole genome shotgun (WGS) entry which is preliminary data.</text>
</comment>
<dbReference type="AlphaFoldDB" id="A0A553NVJ8"/>
<evidence type="ECO:0000256" key="17">
    <source>
        <dbReference type="SAM" id="Phobius"/>
    </source>
</evidence>
<keyword evidence="10" id="KW-0325">Glycoprotein</keyword>
<evidence type="ECO:0000256" key="11">
    <source>
        <dbReference type="ARBA" id="ARBA00023257"/>
    </source>
</evidence>
<dbReference type="PANTHER" id="PTHR18966">
    <property type="entry name" value="IONOTROPIC GLUTAMATE RECEPTOR"/>
    <property type="match status" value="1"/>
</dbReference>
<accession>A0A553NVJ8</accession>
<dbReference type="FunFam" id="3.40.190.10:FF:000157">
    <property type="entry name" value="Glutamate receptor ionotropic, NMDA 2B"/>
    <property type="match status" value="1"/>
</dbReference>
<evidence type="ECO:0000256" key="13">
    <source>
        <dbReference type="ARBA" id="ARBA00023303"/>
    </source>
</evidence>
<comment type="subcellular location">
    <subcellularLocation>
        <location evidence="1">Membrane</location>
        <topology evidence="1">Multi-pass membrane protein</topology>
    </subcellularLocation>
    <subcellularLocation>
        <location evidence="14">Postsynaptic cell membrane</location>
    </subcellularLocation>
</comment>
<feature type="chain" id="PRO_5022079625" description="Ionotropic glutamate receptor C-terminal domain-containing protein" evidence="18">
    <location>
        <begin position="20"/>
        <end position="1123"/>
    </location>
</feature>
<evidence type="ECO:0000256" key="12">
    <source>
        <dbReference type="ARBA" id="ARBA00023286"/>
    </source>
</evidence>
<dbReference type="EMBL" id="VCGU01000010">
    <property type="protein sequence ID" value="TRY69452.1"/>
    <property type="molecule type" value="Genomic_DNA"/>
</dbReference>
<evidence type="ECO:0000256" key="16">
    <source>
        <dbReference type="SAM" id="MobiDB-lite"/>
    </source>
</evidence>
<proteinExistence type="inferred from homology"/>
<feature type="transmembrane region" description="Helical" evidence="17">
    <location>
        <begin position="903"/>
        <end position="923"/>
    </location>
</feature>
<dbReference type="Proteomes" id="UP000318571">
    <property type="component" value="Chromosome 1"/>
</dbReference>
<evidence type="ECO:0000256" key="2">
    <source>
        <dbReference type="ARBA" id="ARBA00008685"/>
    </source>
</evidence>
<dbReference type="SUPFAM" id="SSF53822">
    <property type="entry name" value="Periplasmic binding protein-like I"/>
    <property type="match status" value="1"/>
</dbReference>
<evidence type="ECO:0000313" key="22">
    <source>
        <dbReference type="Proteomes" id="UP000318571"/>
    </source>
</evidence>
<gene>
    <name evidence="21" type="ORF">TCAL_05620</name>
</gene>